<reference evidence="1" key="1">
    <citation type="submission" date="2021-05" db="EMBL/GenBank/DDBJ databases">
        <authorList>
            <person name="Scholz U."/>
            <person name="Mascher M."/>
            <person name="Fiebig A."/>
        </authorList>
    </citation>
    <scope>NUCLEOTIDE SEQUENCE [LARGE SCALE GENOMIC DNA]</scope>
</reference>
<proteinExistence type="predicted"/>
<evidence type="ECO:0000313" key="1">
    <source>
        <dbReference type="EnsemblPlants" id="AVESA.00010b.r2.2CG0273080.1.CDS.1"/>
    </source>
</evidence>
<accession>A0ACD5UMR4</accession>
<name>A0ACD5UMR4_AVESA</name>
<evidence type="ECO:0000313" key="2">
    <source>
        <dbReference type="Proteomes" id="UP001732700"/>
    </source>
</evidence>
<organism evidence="1 2">
    <name type="scientific">Avena sativa</name>
    <name type="common">Oat</name>
    <dbReference type="NCBI Taxonomy" id="4498"/>
    <lineage>
        <taxon>Eukaryota</taxon>
        <taxon>Viridiplantae</taxon>
        <taxon>Streptophyta</taxon>
        <taxon>Embryophyta</taxon>
        <taxon>Tracheophyta</taxon>
        <taxon>Spermatophyta</taxon>
        <taxon>Magnoliopsida</taxon>
        <taxon>Liliopsida</taxon>
        <taxon>Poales</taxon>
        <taxon>Poaceae</taxon>
        <taxon>BOP clade</taxon>
        <taxon>Pooideae</taxon>
        <taxon>Poodae</taxon>
        <taxon>Poeae</taxon>
        <taxon>Poeae Chloroplast Group 1 (Aveneae type)</taxon>
        <taxon>Aveninae</taxon>
        <taxon>Avena</taxon>
    </lineage>
</organism>
<dbReference type="EnsemblPlants" id="AVESA.00010b.r2.2CG0273080.1">
    <property type="protein sequence ID" value="AVESA.00010b.r2.2CG0273080.1.CDS.1"/>
    <property type="gene ID" value="AVESA.00010b.r2.2CG0273080"/>
</dbReference>
<dbReference type="Proteomes" id="UP001732700">
    <property type="component" value="Chromosome 2C"/>
</dbReference>
<protein>
    <submittedName>
        <fullName evidence="1">Uncharacterized protein</fullName>
    </submittedName>
</protein>
<sequence>MSRVVSFVIPILETLAAQFALPALLYLCEVAEDGSVLAGVEIELPMDAVVMVPRRKFFWCASRRECLDAYDQASLQAIAFLQRMYGFVVSDYNYGCMMSYRDSMYSVVVLVACAARRVGRLERELLRALSPVSLPSESPSSLDWYLMSSRLLASVRYI</sequence>
<keyword evidence="2" id="KW-1185">Reference proteome</keyword>
<reference evidence="1" key="2">
    <citation type="submission" date="2025-09" db="UniProtKB">
        <authorList>
            <consortium name="EnsemblPlants"/>
        </authorList>
    </citation>
    <scope>IDENTIFICATION</scope>
</reference>